<feature type="non-terminal residue" evidence="1">
    <location>
        <position position="162"/>
    </location>
</feature>
<proteinExistence type="predicted"/>
<evidence type="ECO:0000313" key="1">
    <source>
        <dbReference type="EMBL" id="CBY43441.1"/>
    </source>
</evidence>
<dbReference type="AlphaFoldDB" id="E4Z6W3"/>
<name>E4Z6W3_OIKDI</name>
<gene>
    <name evidence="1" type="ORF">GSOID_T00028040001</name>
</gene>
<sequence length="162" mass="18998">MVFLDEQKLFIDWTLKDFMNDTVDLLILQDSPLVFLCTTCGPTSSPKLVAERNDSNEDYFFDVRCVNCKAVYAKFYCLLPSEYEVLLKIHNQKIAKGWLNFKPESSISFDRRSINGSDVRLSFGYNLKFEELFFANEYARNMNRHITYQEKTSCPICICEYN</sequence>
<reference evidence="1" key="1">
    <citation type="journal article" date="2010" name="Science">
        <title>Plasticity of animal genome architecture unmasked by rapid evolution of a pelagic tunicate.</title>
        <authorList>
            <person name="Denoeud F."/>
            <person name="Henriet S."/>
            <person name="Mungpakdee S."/>
            <person name="Aury J.M."/>
            <person name="Da Silva C."/>
            <person name="Brinkmann H."/>
            <person name="Mikhaleva J."/>
            <person name="Olsen L.C."/>
            <person name="Jubin C."/>
            <person name="Canestro C."/>
            <person name="Bouquet J.M."/>
            <person name="Danks G."/>
            <person name="Poulain J."/>
            <person name="Campsteijn C."/>
            <person name="Adamski M."/>
            <person name="Cross I."/>
            <person name="Yadetie F."/>
            <person name="Muffato M."/>
            <person name="Louis A."/>
            <person name="Butcher S."/>
            <person name="Tsagkogeorga G."/>
            <person name="Konrad A."/>
            <person name="Singh S."/>
            <person name="Jensen M.F."/>
            <person name="Cong E.H."/>
            <person name="Eikeseth-Otteraa H."/>
            <person name="Noel B."/>
            <person name="Anthouard V."/>
            <person name="Porcel B.M."/>
            <person name="Kachouri-Lafond R."/>
            <person name="Nishino A."/>
            <person name="Ugolini M."/>
            <person name="Chourrout P."/>
            <person name="Nishida H."/>
            <person name="Aasland R."/>
            <person name="Huzurbazar S."/>
            <person name="Westhof E."/>
            <person name="Delsuc F."/>
            <person name="Lehrach H."/>
            <person name="Reinhardt R."/>
            <person name="Weissenbach J."/>
            <person name="Roy S.W."/>
            <person name="Artiguenave F."/>
            <person name="Postlethwait J.H."/>
            <person name="Manak J.R."/>
            <person name="Thompson E.M."/>
            <person name="Jaillon O."/>
            <person name="Du Pasquier L."/>
            <person name="Boudinot P."/>
            <person name="Liberles D.A."/>
            <person name="Volff J.N."/>
            <person name="Philippe H."/>
            <person name="Lenhard B."/>
            <person name="Roest Crollius H."/>
            <person name="Wincker P."/>
            <person name="Chourrout D."/>
        </authorList>
    </citation>
    <scope>NUCLEOTIDE SEQUENCE [LARGE SCALE GENOMIC DNA]</scope>
</reference>
<dbReference type="Proteomes" id="UP000011014">
    <property type="component" value="Unassembled WGS sequence"/>
</dbReference>
<accession>E4Z6W3</accession>
<dbReference type="EMBL" id="FN658235">
    <property type="protein sequence ID" value="CBY43441.1"/>
    <property type="molecule type" value="Genomic_DNA"/>
</dbReference>
<protein>
    <submittedName>
        <fullName evidence="1">Uncharacterized protein</fullName>
    </submittedName>
</protein>
<organism evidence="1">
    <name type="scientific">Oikopleura dioica</name>
    <name type="common">Tunicate</name>
    <dbReference type="NCBI Taxonomy" id="34765"/>
    <lineage>
        <taxon>Eukaryota</taxon>
        <taxon>Metazoa</taxon>
        <taxon>Chordata</taxon>
        <taxon>Tunicata</taxon>
        <taxon>Appendicularia</taxon>
        <taxon>Copelata</taxon>
        <taxon>Oikopleuridae</taxon>
        <taxon>Oikopleura</taxon>
    </lineage>
</organism>